<protein>
    <submittedName>
        <fullName evidence="1">Uncharacterized protein</fullName>
    </submittedName>
</protein>
<accession>A0A7S1A2U5</accession>
<dbReference type="AlphaFoldDB" id="A0A7S1A2U5"/>
<dbReference type="EMBL" id="HBFQ01021767">
    <property type="protein sequence ID" value="CAD8840873.1"/>
    <property type="molecule type" value="Transcribed_RNA"/>
</dbReference>
<evidence type="ECO:0000313" key="1">
    <source>
        <dbReference type="EMBL" id="CAD8840873.1"/>
    </source>
</evidence>
<proteinExistence type="predicted"/>
<sequence length="331" mass="36815">MMDGQTSGSRSRDVVLSVFMEGTANPMDEVTTQIALFARLCDAKELPFEPEASFSRAPPSGHFKLCFEGCGVSHGVRGTLFAHGLQEQCRVVRQYLDIFREARIPVQLNFVGLSRGGIGGLYLAQSADLDPREVVINLLLFDPVPGNFIWMARVDYLGVMNASSSMDVSHVRNLGRVVVLYPHQPLPSIAVHAPLLPIFPEGLKVERDVILGCHQGALWLRARSDTCLAFVYIRDFLLDCGTRLTTDRTSRSLDVSVDSLCSLLNEELGKDEPTSRSGHAPGGEVIMRYARGKFLNRYHEKISQGVPTHPDAEHTYMLDFERSSWSSLFWS</sequence>
<organism evidence="1">
    <name type="scientific">Noctiluca scintillans</name>
    <name type="common">Sea sparkle</name>
    <name type="synonym">Red tide dinoflagellate</name>
    <dbReference type="NCBI Taxonomy" id="2966"/>
    <lineage>
        <taxon>Eukaryota</taxon>
        <taxon>Sar</taxon>
        <taxon>Alveolata</taxon>
        <taxon>Dinophyceae</taxon>
        <taxon>Noctilucales</taxon>
        <taxon>Noctilucaceae</taxon>
        <taxon>Noctiluca</taxon>
    </lineage>
</organism>
<reference evidence="1" key="1">
    <citation type="submission" date="2021-01" db="EMBL/GenBank/DDBJ databases">
        <authorList>
            <person name="Corre E."/>
            <person name="Pelletier E."/>
            <person name="Niang G."/>
            <person name="Scheremetjew M."/>
            <person name="Finn R."/>
            <person name="Kale V."/>
            <person name="Holt S."/>
            <person name="Cochrane G."/>
            <person name="Meng A."/>
            <person name="Brown T."/>
            <person name="Cohen L."/>
        </authorList>
    </citation>
    <scope>NUCLEOTIDE SEQUENCE</scope>
</reference>
<gene>
    <name evidence="1" type="ORF">NSCI0253_LOCUS15221</name>
</gene>
<name>A0A7S1A2U5_NOCSC</name>